<keyword evidence="1" id="KW-0175">Coiled coil</keyword>
<feature type="coiled-coil region" evidence="1">
    <location>
        <begin position="173"/>
        <end position="213"/>
    </location>
</feature>
<dbReference type="InterPro" id="IPR011990">
    <property type="entry name" value="TPR-like_helical_dom_sf"/>
</dbReference>
<reference evidence="3 4" key="1">
    <citation type="submission" date="2017-10" db="EMBL/GenBank/DDBJ databases">
        <title>Reclassification of Eubacterium combesii and discrepancies in the nomenclature of botulinum neurotoxin producing clostridia. Request for an Opinion.</title>
        <authorList>
            <person name="Dobritsa A.P."/>
            <person name="Kutumbaka K.K."/>
            <person name="Samadpour M."/>
        </authorList>
    </citation>
    <scope>NUCLEOTIDE SEQUENCE [LARGE SCALE GENOMIC DNA]</scope>
    <source>
        <strain evidence="3 4">DSM 20696</strain>
    </source>
</reference>
<evidence type="ECO:0000313" key="4">
    <source>
        <dbReference type="Proteomes" id="UP000231322"/>
    </source>
</evidence>
<dbReference type="Proteomes" id="UP000231322">
    <property type="component" value="Unassembled WGS sequence"/>
</dbReference>
<proteinExistence type="predicted"/>
<accession>A0A2G7HIM2</accession>
<evidence type="ECO:0000313" key="3">
    <source>
        <dbReference type="EMBL" id="PIH04953.1"/>
    </source>
</evidence>
<dbReference type="RefSeq" id="WP_099838986.1">
    <property type="nucleotide sequence ID" value="NZ_PEIK01000004.1"/>
</dbReference>
<keyword evidence="2" id="KW-1133">Transmembrane helix</keyword>
<comment type="caution">
    <text evidence="3">The sequence shown here is derived from an EMBL/GenBank/DDBJ whole genome shotgun (WGS) entry which is preliminary data.</text>
</comment>
<evidence type="ECO:0000256" key="2">
    <source>
        <dbReference type="SAM" id="Phobius"/>
    </source>
</evidence>
<organism evidence="3 4">
    <name type="scientific">Clostridium combesii</name>
    <dbReference type="NCBI Taxonomy" id="39481"/>
    <lineage>
        <taxon>Bacteria</taxon>
        <taxon>Bacillati</taxon>
        <taxon>Bacillota</taxon>
        <taxon>Clostridia</taxon>
        <taxon>Eubacteriales</taxon>
        <taxon>Clostridiaceae</taxon>
        <taxon>Clostridium</taxon>
    </lineage>
</organism>
<dbReference type="SUPFAM" id="SSF48452">
    <property type="entry name" value="TPR-like"/>
    <property type="match status" value="1"/>
</dbReference>
<keyword evidence="2" id="KW-0472">Membrane</keyword>
<gene>
    <name evidence="3" type="ORF">CS538_07205</name>
</gene>
<evidence type="ECO:0008006" key="5">
    <source>
        <dbReference type="Google" id="ProtNLM"/>
    </source>
</evidence>
<dbReference type="AlphaFoldDB" id="A0A2G7HIM2"/>
<protein>
    <recommendedName>
        <fullName evidence="5">Tetratricopeptide repeat protein</fullName>
    </recommendedName>
</protein>
<keyword evidence="2" id="KW-0812">Transmembrane</keyword>
<dbReference type="Gene3D" id="1.25.40.10">
    <property type="entry name" value="Tetratricopeptide repeat domain"/>
    <property type="match status" value="1"/>
</dbReference>
<feature type="transmembrane region" description="Helical" evidence="2">
    <location>
        <begin position="12"/>
        <end position="30"/>
    </location>
</feature>
<name>A0A2G7HIM2_9CLOT</name>
<sequence length="292" mass="33161">MGIKKTKKQKIILFTILFFALIAAITIPIMNNELKFSKLVTEANVCFDSKNYKKAAELYDDALSLSPMFKDIKSVRKNLSKAKILNESSNNFNEGMDSFKNKNYESAMYLFSKIPKEDTQNYKEAIKKIEESKPLLTKHMIEKANKEASNNEFGNALSFIDQGLKNDPNNKELISLKNKCEKQNDAMQAAQDKANAEAEAEKAKAEAEKYKPKRITQSDNYNVWSVYLKEGVNTFKISVPNEDAENVIAKLEGSLLINEIGQGTYANSIKIPNDGWYRLEITAINGYSWKFE</sequence>
<evidence type="ECO:0000256" key="1">
    <source>
        <dbReference type="SAM" id="Coils"/>
    </source>
</evidence>
<keyword evidence="4" id="KW-1185">Reference proteome</keyword>
<dbReference type="EMBL" id="PEIK01000004">
    <property type="protein sequence ID" value="PIH04953.1"/>
    <property type="molecule type" value="Genomic_DNA"/>
</dbReference>